<dbReference type="GO" id="GO:0034480">
    <property type="term" value="F:phosphatidylcholine phospholipase C activity"/>
    <property type="evidence" value="ECO:0007669"/>
    <property type="project" value="UniProtKB-EC"/>
</dbReference>
<evidence type="ECO:0000313" key="10">
    <source>
        <dbReference type="Proteomes" id="UP000515561"/>
    </source>
</evidence>
<keyword evidence="5" id="KW-0732">Signal</keyword>
<proteinExistence type="predicted"/>
<dbReference type="GO" id="GO:0008270">
    <property type="term" value="F:zinc ion binding"/>
    <property type="evidence" value="ECO:0007669"/>
    <property type="project" value="InterPro"/>
</dbReference>
<dbReference type="InterPro" id="IPR029002">
    <property type="entry name" value="PLPC/GPLD1"/>
</dbReference>
<evidence type="ECO:0000256" key="1">
    <source>
        <dbReference type="ARBA" id="ARBA00012018"/>
    </source>
</evidence>
<gene>
    <name evidence="9" type="ORF">acsn021_23660</name>
</gene>
<dbReference type="EMBL" id="AP023367">
    <property type="protein sequence ID" value="BCJ94797.1"/>
    <property type="molecule type" value="Genomic_DNA"/>
</dbReference>
<reference evidence="9 10" key="1">
    <citation type="journal article" date="2016" name="Int. J. Syst. Evol. Microbiol.">
        <title>Descriptions of Anaerotaenia torta gen. nov., sp. nov. and Anaerocolumna cellulosilytica gen. nov., sp. nov. isolated from a methanogenic reactor of cattle waste.</title>
        <authorList>
            <person name="Uek A."/>
            <person name="Ohtaki Y."/>
            <person name="Kaku N."/>
            <person name="Ueki K."/>
        </authorList>
    </citation>
    <scope>NUCLEOTIDE SEQUENCE [LARGE SCALE GENOMIC DNA]</scope>
    <source>
        <strain evidence="9 10">SN021</strain>
    </source>
</reference>
<keyword evidence="10" id="KW-1185">Reference proteome</keyword>
<protein>
    <recommendedName>
        <fullName evidence="2">Phospholipase C</fullName>
        <ecNumber evidence="1">3.1.4.3</ecNumber>
    </recommendedName>
    <alternativeName>
        <fullName evidence="8">Phosphatidylcholine cholinephosphohydrolase</fullName>
    </alternativeName>
</protein>
<keyword evidence="4" id="KW-0479">Metal-binding</keyword>
<keyword evidence="3" id="KW-0964">Secreted</keyword>
<dbReference type="KEGG" id="acel:acsn021_23660"/>
<evidence type="ECO:0000256" key="7">
    <source>
        <dbReference type="ARBA" id="ARBA00022833"/>
    </source>
</evidence>
<evidence type="ECO:0000256" key="8">
    <source>
        <dbReference type="ARBA" id="ARBA00031285"/>
    </source>
</evidence>
<evidence type="ECO:0000256" key="4">
    <source>
        <dbReference type="ARBA" id="ARBA00022723"/>
    </source>
</evidence>
<organism evidence="9 10">
    <name type="scientific">Anaerocolumna cellulosilytica</name>
    <dbReference type="NCBI Taxonomy" id="433286"/>
    <lineage>
        <taxon>Bacteria</taxon>
        <taxon>Bacillati</taxon>
        <taxon>Bacillota</taxon>
        <taxon>Clostridia</taxon>
        <taxon>Lachnospirales</taxon>
        <taxon>Lachnospiraceae</taxon>
        <taxon>Anaerocolumna</taxon>
    </lineage>
</organism>
<dbReference type="CDD" id="cd11009">
    <property type="entry name" value="Zn_dep_PLPC"/>
    <property type="match status" value="1"/>
</dbReference>
<dbReference type="Gene3D" id="1.10.575.10">
    <property type="entry name" value="P1 Nuclease"/>
    <property type="match status" value="1"/>
</dbReference>
<dbReference type="PRINTS" id="PR00479">
    <property type="entry name" value="PRPHPHLPASEC"/>
</dbReference>
<accession>A0A6S6R417</accession>
<dbReference type="Proteomes" id="UP000515561">
    <property type="component" value="Chromosome"/>
</dbReference>
<dbReference type="InterPro" id="IPR008947">
    <property type="entry name" value="PLipase_C/P1_nuclease_dom_sf"/>
</dbReference>
<evidence type="ECO:0000256" key="3">
    <source>
        <dbReference type="ARBA" id="ARBA00022525"/>
    </source>
</evidence>
<dbReference type="RefSeq" id="WP_184089120.1">
    <property type="nucleotide sequence ID" value="NZ_AP023367.1"/>
</dbReference>
<dbReference type="Pfam" id="PF00882">
    <property type="entry name" value="Zn_dep_PLPC"/>
    <property type="match status" value="1"/>
</dbReference>
<dbReference type="SUPFAM" id="SSF48537">
    <property type="entry name" value="Phospholipase C/P1 nuclease"/>
    <property type="match status" value="1"/>
</dbReference>
<name>A0A6S6R417_9FIRM</name>
<dbReference type="InterPro" id="IPR001531">
    <property type="entry name" value="Zn_PLipaseC"/>
</dbReference>
<evidence type="ECO:0000256" key="2">
    <source>
        <dbReference type="ARBA" id="ARBA00018391"/>
    </source>
</evidence>
<dbReference type="SMART" id="SM00770">
    <property type="entry name" value="Zn_dep_PLPC"/>
    <property type="match status" value="1"/>
</dbReference>
<evidence type="ECO:0000256" key="5">
    <source>
        <dbReference type="ARBA" id="ARBA00022729"/>
    </source>
</evidence>
<sequence>MKKGLKKLICYVCMLLMISSSVTVFASIEEKELNGLPEKVIAIANGSDEIYELDAPILREAIDESSSVLDGISVQFVSGGNDHTHQYIVASALTILYRDQGNSVMNSEANALEMMANTDWPDKLGNETDYGTFAGHFYNPKTGVNWLGQSSPTAKTRAVEYFNRAVASYNAGNVTEAFKYIGRGTHYVSDVNVPHHASNLTALNSNHSEFEKYVDVNRTSFYINGNTLANGIYQTAVNSSVGDLIHGAALKSYALVEQAQQKDTYESAARQSVQNAITTVAQYLYKFGKTVGIY</sequence>
<keyword evidence="7" id="KW-0862">Zinc</keyword>
<dbReference type="PROSITE" id="PS51346">
    <property type="entry name" value="PROKAR_ZN_DEPEND_PLPC_2"/>
    <property type="match status" value="1"/>
</dbReference>
<dbReference type="AlphaFoldDB" id="A0A6S6R417"/>
<evidence type="ECO:0000256" key="6">
    <source>
        <dbReference type="ARBA" id="ARBA00022801"/>
    </source>
</evidence>
<evidence type="ECO:0000313" key="9">
    <source>
        <dbReference type="EMBL" id="BCJ94797.1"/>
    </source>
</evidence>
<dbReference type="EC" id="3.1.4.3" evidence="1"/>
<keyword evidence="6" id="KW-0378">Hydrolase</keyword>